<evidence type="ECO:0008006" key="3">
    <source>
        <dbReference type="Google" id="ProtNLM"/>
    </source>
</evidence>
<dbReference type="EMBL" id="MCGO01000018">
    <property type="protein sequence ID" value="ORY46129.1"/>
    <property type="molecule type" value="Genomic_DNA"/>
</dbReference>
<sequence>MSTPEPVTLTDPITSISLESSGSKDALECTVLKTVSQHSTISYTISDPDAAKDCLGIKCVLHDDGKRGHLKILVTFSSKGGVIGWIYKHFTVSMVIKLPQTQPLSSFVYNSEVGNLTYKGPEVVGLLDVSQGIGNIKIMAPLFSQNLRLSCNMGDISIQEQCLVSERVSLKLNMGTGKVIGKGAIVGYSVLEASGNMGDFVMNLRPGVLDSKMDVSCSTGSVKLNVSGFEGIFNIKSTVGSVKVTAPGDISCSKNPCEGIVGEDDAKGALNVITKFGDSKVAFDY</sequence>
<proteinExistence type="predicted"/>
<evidence type="ECO:0000313" key="2">
    <source>
        <dbReference type="Proteomes" id="UP000193642"/>
    </source>
</evidence>
<dbReference type="Proteomes" id="UP000193642">
    <property type="component" value="Unassembled WGS sequence"/>
</dbReference>
<reference evidence="1 2" key="1">
    <citation type="submission" date="2016-07" db="EMBL/GenBank/DDBJ databases">
        <title>Pervasive Adenine N6-methylation of Active Genes in Fungi.</title>
        <authorList>
            <consortium name="DOE Joint Genome Institute"/>
            <person name="Mondo S.J."/>
            <person name="Dannebaum R.O."/>
            <person name="Kuo R.C."/>
            <person name="Labutti K."/>
            <person name="Haridas S."/>
            <person name="Kuo A."/>
            <person name="Salamov A."/>
            <person name="Ahrendt S.R."/>
            <person name="Lipzen A."/>
            <person name="Sullivan W."/>
            <person name="Andreopoulos W.B."/>
            <person name="Clum A."/>
            <person name="Lindquist E."/>
            <person name="Daum C."/>
            <person name="Ramamoorthy G.K."/>
            <person name="Gryganskyi A."/>
            <person name="Culley D."/>
            <person name="Magnuson J.K."/>
            <person name="James T.Y."/>
            <person name="O'Malley M.A."/>
            <person name="Stajich J.E."/>
            <person name="Spatafora J.W."/>
            <person name="Visel A."/>
            <person name="Grigoriev I.V."/>
        </authorList>
    </citation>
    <scope>NUCLEOTIDE SEQUENCE [LARGE SCALE GENOMIC DNA]</scope>
    <source>
        <strain evidence="1 2">JEL800</strain>
    </source>
</reference>
<keyword evidence="2" id="KW-1185">Reference proteome</keyword>
<comment type="caution">
    <text evidence="1">The sequence shown here is derived from an EMBL/GenBank/DDBJ whole genome shotgun (WGS) entry which is preliminary data.</text>
</comment>
<evidence type="ECO:0000313" key="1">
    <source>
        <dbReference type="EMBL" id="ORY46129.1"/>
    </source>
</evidence>
<dbReference type="OrthoDB" id="2144453at2759"/>
<gene>
    <name evidence="1" type="ORF">BCR33DRAFT_160966</name>
</gene>
<organism evidence="1 2">
    <name type="scientific">Rhizoclosmatium globosum</name>
    <dbReference type="NCBI Taxonomy" id="329046"/>
    <lineage>
        <taxon>Eukaryota</taxon>
        <taxon>Fungi</taxon>
        <taxon>Fungi incertae sedis</taxon>
        <taxon>Chytridiomycota</taxon>
        <taxon>Chytridiomycota incertae sedis</taxon>
        <taxon>Chytridiomycetes</taxon>
        <taxon>Chytridiales</taxon>
        <taxon>Chytriomycetaceae</taxon>
        <taxon>Rhizoclosmatium</taxon>
    </lineage>
</organism>
<name>A0A1Y2CGI0_9FUNG</name>
<dbReference type="AlphaFoldDB" id="A0A1Y2CGI0"/>
<protein>
    <recommendedName>
        <fullName evidence="3">Adhesin domain-containing protein</fullName>
    </recommendedName>
</protein>
<accession>A0A1Y2CGI0</accession>